<feature type="transmembrane region" description="Helical" evidence="5">
    <location>
        <begin position="229"/>
        <end position="247"/>
    </location>
</feature>
<feature type="domain" description="Major facilitator superfamily (MFS) profile" evidence="6">
    <location>
        <begin position="21"/>
        <end position="405"/>
    </location>
</feature>
<feature type="transmembrane region" description="Helical" evidence="5">
    <location>
        <begin position="354"/>
        <end position="375"/>
    </location>
</feature>
<feature type="transmembrane region" description="Helical" evidence="5">
    <location>
        <begin position="173"/>
        <end position="193"/>
    </location>
</feature>
<evidence type="ECO:0000259" key="6">
    <source>
        <dbReference type="PROSITE" id="PS50850"/>
    </source>
</evidence>
<gene>
    <name evidence="7" type="ORF">H3309_11825</name>
</gene>
<evidence type="ECO:0000256" key="2">
    <source>
        <dbReference type="ARBA" id="ARBA00022692"/>
    </source>
</evidence>
<dbReference type="InterPro" id="IPR011701">
    <property type="entry name" value="MFS"/>
</dbReference>
<evidence type="ECO:0000256" key="5">
    <source>
        <dbReference type="SAM" id="Phobius"/>
    </source>
</evidence>
<dbReference type="GO" id="GO:0005886">
    <property type="term" value="C:plasma membrane"/>
    <property type="evidence" value="ECO:0007669"/>
    <property type="project" value="TreeGrafter"/>
</dbReference>
<dbReference type="GO" id="GO:0046943">
    <property type="term" value="F:carboxylic acid transmembrane transporter activity"/>
    <property type="evidence" value="ECO:0007669"/>
    <property type="project" value="TreeGrafter"/>
</dbReference>
<feature type="transmembrane region" description="Helical" evidence="5">
    <location>
        <begin position="381"/>
        <end position="401"/>
    </location>
</feature>
<protein>
    <submittedName>
        <fullName evidence="7">MFS transporter</fullName>
    </submittedName>
</protein>
<organism evidence="7 8">
    <name type="scientific">Sandaracinobacteroides saxicola</name>
    <dbReference type="NCBI Taxonomy" id="2759707"/>
    <lineage>
        <taxon>Bacteria</taxon>
        <taxon>Pseudomonadati</taxon>
        <taxon>Pseudomonadota</taxon>
        <taxon>Alphaproteobacteria</taxon>
        <taxon>Sphingomonadales</taxon>
        <taxon>Sphingosinicellaceae</taxon>
        <taxon>Sandaracinobacteroides</taxon>
    </lineage>
</organism>
<evidence type="ECO:0000256" key="1">
    <source>
        <dbReference type="ARBA" id="ARBA00004141"/>
    </source>
</evidence>
<keyword evidence="2 5" id="KW-0812">Transmembrane</keyword>
<dbReference type="AlphaFoldDB" id="A0A7G5IFB0"/>
<dbReference type="Pfam" id="PF07690">
    <property type="entry name" value="MFS_1"/>
    <property type="match status" value="1"/>
</dbReference>
<dbReference type="PROSITE" id="PS50850">
    <property type="entry name" value="MFS"/>
    <property type="match status" value="1"/>
</dbReference>
<dbReference type="InterPro" id="IPR020846">
    <property type="entry name" value="MFS_dom"/>
</dbReference>
<dbReference type="InterPro" id="IPR036259">
    <property type="entry name" value="MFS_trans_sf"/>
</dbReference>
<reference evidence="7 8" key="1">
    <citation type="submission" date="2020-07" db="EMBL/GenBank/DDBJ databases">
        <title>Complete genome sequence for Sandaracinobacter sp. M6.</title>
        <authorList>
            <person name="Tang Y."/>
            <person name="Liu Q."/>
            <person name="Guo Z."/>
            <person name="Lei P."/>
            <person name="Huang B."/>
        </authorList>
    </citation>
    <scope>NUCLEOTIDE SEQUENCE [LARGE SCALE GENOMIC DNA]</scope>
    <source>
        <strain evidence="7 8">M6</strain>
    </source>
</reference>
<accession>A0A7G5IFB0</accession>
<feature type="transmembrane region" description="Helical" evidence="5">
    <location>
        <begin position="20"/>
        <end position="39"/>
    </location>
</feature>
<feature type="transmembrane region" description="Helical" evidence="5">
    <location>
        <begin position="319"/>
        <end position="342"/>
    </location>
</feature>
<dbReference type="PANTHER" id="PTHR23508">
    <property type="entry name" value="CARBOXYLIC ACID TRANSPORTER PROTEIN HOMOLOG"/>
    <property type="match status" value="1"/>
</dbReference>
<name>A0A7G5IFB0_9SPHN</name>
<dbReference type="SUPFAM" id="SSF103473">
    <property type="entry name" value="MFS general substrate transporter"/>
    <property type="match status" value="1"/>
</dbReference>
<evidence type="ECO:0000256" key="4">
    <source>
        <dbReference type="ARBA" id="ARBA00023136"/>
    </source>
</evidence>
<feature type="transmembrane region" description="Helical" evidence="5">
    <location>
        <begin position="116"/>
        <end position="136"/>
    </location>
</feature>
<proteinExistence type="predicted"/>
<dbReference type="Proteomes" id="UP000515292">
    <property type="component" value="Chromosome"/>
</dbReference>
<feature type="transmembrane region" description="Helical" evidence="5">
    <location>
        <begin position="295"/>
        <end position="313"/>
    </location>
</feature>
<evidence type="ECO:0000256" key="3">
    <source>
        <dbReference type="ARBA" id="ARBA00022989"/>
    </source>
</evidence>
<evidence type="ECO:0000313" key="7">
    <source>
        <dbReference type="EMBL" id="QMW22052.1"/>
    </source>
</evidence>
<dbReference type="KEGG" id="sand:H3309_11825"/>
<dbReference type="EMBL" id="CP059851">
    <property type="protein sequence ID" value="QMW22052.1"/>
    <property type="molecule type" value="Genomic_DNA"/>
</dbReference>
<dbReference type="RefSeq" id="WP_182294897.1">
    <property type="nucleotide sequence ID" value="NZ_CP059851.1"/>
</dbReference>
<feature type="transmembrane region" description="Helical" evidence="5">
    <location>
        <begin position="59"/>
        <end position="80"/>
    </location>
</feature>
<feature type="transmembrane region" description="Helical" evidence="5">
    <location>
        <begin position="87"/>
        <end position="110"/>
    </location>
</feature>
<keyword evidence="3 5" id="KW-1133">Transmembrane helix</keyword>
<sequence length="419" mass="45090">MTAAAPLRRADQLRRGEQVAIYCVMLIASLGYNFSFILVDYIRPFLRNDGVMTFAQTAQLYTVQALGVIIGSFAIPPLVARLGSKNVLIGSSLLLGLCTFANEVVTGFAPWAATRFIVGIVLPGCYIASVTMLANLFPPRARGRLLSVNMAMFSVSLMVFGALGSAIGGEWRWLVRVAAILPLVVAVATLVFLPDDRRFQVYANDDQSGADNRARGSWGEMFASARIRLTAACLVIAGLNFSAYQFYSGFITTYLKDVRGFSNELTGLFVTVDGIGTLVGTVIWGIIADRYGRRANLWGFVLAAVAIGALLAAPTIVPLLLAIELCYAIGLSCTNCWAAYFAELFPVRLRSMGTSLFHGGHIVSAFAPILVTVVAAQAPLAFGMALAPLSFLIAAAIWFGLPETLRRARGYRGFDPETP</sequence>
<feature type="transmembrane region" description="Helical" evidence="5">
    <location>
        <begin position="267"/>
        <end position="288"/>
    </location>
</feature>
<dbReference type="PANTHER" id="PTHR23508:SF10">
    <property type="entry name" value="CARBOXYLIC ACID TRANSPORTER PROTEIN HOMOLOG"/>
    <property type="match status" value="1"/>
</dbReference>
<comment type="subcellular location">
    <subcellularLocation>
        <location evidence="1">Membrane</location>
        <topology evidence="1">Multi-pass membrane protein</topology>
    </subcellularLocation>
</comment>
<feature type="transmembrane region" description="Helical" evidence="5">
    <location>
        <begin position="148"/>
        <end position="167"/>
    </location>
</feature>
<keyword evidence="8" id="KW-1185">Reference proteome</keyword>
<keyword evidence="4 5" id="KW-0472">Membrane</keyword>
<evidence type="ECO:0000313" key="8">
    <source>
        <dbReference type="Proteomes" id="UP000515292"/>
    </source>
</evidence>
<dbReference type="Gene3D" id="1.20.1250.20">
    <property type="entry name" value="MFS general substrate transporter like domains"/>
    <property type="match status" value="2"/>
</dbReference>